<dbReference type="InterPro" id="IPR050583">
    <property type="entry name" value="Mycobacterial_A85_antigen"/>
</dbReference>
<reference evidence="3 4" key="1">
    <citation type="submission" date="2021-04" db="EMBL/GenBank/DDBJ databases">
        <title>Nocardia tengchongensis.</title>
        <authorList>
            <person name="Zhuang k."/>
            <person name="Ran Y."/>
            <person name="Li W."/>
        </authorList>
    </citation>
    <scope>NUCLEOTIDE SEQUENCE [LARGE SCALE GENOMIC DNA]</scope>
    <source>
        <strain evidence="3 4">CFH S0057</strain>
    </source>
</reference>
<dbReference type="InterPro" id="IPR000801">
    <property type="entry name" value="Esterase-like"/>
</dbReference>
<dbReference type="InterPro" id="IPR029058">
    <property type="entry name" value="AB_hydrolase_fold"/>
</dbReference>
<sequence length="379" mass="39893">MRGGWAKRGLVGAAVAAVVPFAAGTAGPAVAEPNPKAFDFYVDSSMGSIKSRIVRAADGNTDRVVYLLDGERAQNDYNGWELHTEIPAALAKFNINVVLPVGGESSFYQDWDAPSSFGGVNPDAALFPSRDSGSAIAGWDESSGKSYTYRWETFLTQELRDALRDRLGFSDSRNGIFGLSSGGSAALLMAAYHPDQFVYAGSMSGYLSMAAPGMREALRLALLAAGGYNIDSMAGADSAKWRRMDPYGFAPKLIENNTRLYIAAGSGVPAQQDLSSADAVIQGMPLEGIALANTKAFQSRLQTLGYDNVSFDFPSIGVHNWGNWEQVANRMLPDLAQHIGKPLPPGAQPTPPPGDGPGGAQPPNGPGGGQPPSGPPPQN</sequence>
<proteinExistence type="predicted"/>
<feature type="compositionally biased region" description="Pro residues" evidence="1">
    <location>
        <begin position="342"/>
        <end position="355"/>
    </location>
</feature>
<protein>
    <submittedName>
        <fullName evidence="3">Esterase family protein</fullName>
    </submittedName>
</protein>
<dbReference type="PANTHER" id="PTHR48098:SF1">
    <property type="entry name" value="DIACYLGLYCEROL ACYLTRANSFERASE_MYCOLYLTRANSFERASE AG85A"/>
    <property type="match status" value="1"/>
</dbReference>
<dbReference type="EMBL" id="CP074371">
    <property type="protein sequence ID" value="QVI23982.1"/>
    <property type="molecule type" value="Genomic_DNA"/>
</dbReference>
<evidence type="ECO:0000256" key="2">
    <source>
        <dbReference type="SAM" id="SignalP"/>
    </source>
</evidence>
<feature type="signal peptide" evidence="2">
    <location>
        <begin position="1"/>
        <end position="31"/>
    </location>
</feature>
<keyword evidence="4" id="KW-1185">Reference proteome</keyword>
<dbReference type="Proteomes" id="UP000683310">
    <property type="component" value="Chromosome"/>
</dbReference>
<dbReference type="Gene3D" id="3.40.50.1820">
    <property type="entry name" value="alpha/beta hydrolase"/>
    <property type="match status" value="1"/>
</dbReference>
<feature type="chain" id="PRO_5047074144" evidence="2">
    <location>
        <begin position="32"/>
        <end position="379"/>
    </location>
</feature>
<evidence type="ECO:0000256" key="1">
    <source>
        <dbReference type="SAM" id="MobiDB-lite"/>
    </source>
</evidence>
<evidence type="ECO:0000313" key="3">
    <source>
        <dbReference type="EMBL" id="QVI23982.1"/>
    </source>
</evidence>
<gene>
    <name evidence="3" type="ORF">KHQ06_14985</name>
</gene>
<organism evidence="3 4">
    <name type="scientific">Nocardia tengchongensis</name>
    <dbReference type="NCBI Taxonomy" id="2055889"/>
    <lineage>
        <taxon>Bacteria</taxon>
        <taxon>Bacillati</taxon>
        <taxon>Actinomycetota</taxon>
        <taxon>Actinomycetes</taxon>
        <taxon>Mycobacteriales</taxon>
        <taxon>Nocardiaceae</taxon>
        <taxon>Nocardia</taxon>
    </lineage>
</organism>
<dbReference type="PANTHER" id="PTHR48098">
    <property type="entry name" value="ENTEROCHELIN ESTERASE-RELATED"/>
    <property type="match status" value="1"/>
</dbReference>
<dbReference type="SUPFAM" id="SSF53474">
    <property type="entry name" value="alpha/beta-Hydrolases"/>
    <property type="match status" value="1"/>
</dbReference>
<evidence type="ECO:0000313" key="4">
    <source>
        <dbReference type="Proteomes" id="UP000683310"/>
    </source>
</evidence>
<accession>A0ABX8CWI1</accession>
<name>A0ABX8CWI1_9NOCA</name>
<dbReference type="Pfam" id="PF00756">
    <property type="entry name" value="Esterase"/>
    <property type="match status" value="1"/>
</dbReference>
<feature type="region of interest" description="Disordered" evidence="1">
    <location>
        <begin position="337"/>
        <end position="379"/>
    </location>
</feature>
<keyword evidence="2" id="KW-0732">Signal</keyword>